<dbReference type="InterPro" id="IPR036420">
    <property type="entry name" value="BRCT_dom_sf"/>
</dbReference>
<keyword evidence="3" id="KW-0378">Hydrolase</keyword>
<evidence type="ECO:0000313" key="4">
    <source>
        <dbReference type="Proteomes" id="UP000309747"/>
    </source>
</evidence>
<dbReference type="InterPro" id="IPR001357">
    <property type="entry name" value="BRCT_dom"/>
</dbReference>
<keyword evidence="3" id="KW-0269">Exonuclease</keyword>
<protein>
    <submittedName>
        <fullName evidence="3">Exonuclease</fullName>
    </submittedName>
</protein>
<keyword evidence="3" id="KW-0540">Nuclease</keyword>
<dbReference type="EMBL" id="SUNI01000018">
    <property type="protein sequence ID" value="TJZ90254.1"/>
    <property type="molecule type" value="Genomic_DNA"/>
</dbReference>
<dbReference type="CDD" id="cd06130">
    <property type="entry name" value="DNA_pol_III_epsilon_like"/>
    <property type="match status" value="1"/>
</dbReference>
<dbReference type="PANTHER" id="PTHR30231">
    <property type="entry name" value="DNA POLYMERASE III SUBUNIT EPSILON"/>
    <property type="match status" value="1"/>
</dbReference>
<accession>A0A4U0RPW0</accession>
<name>A0A4U0RPW0_9RHOB</name>
<dbReference type="Gene3D" id="3.40.50.10190">
    <property type="entry name" value="BRCT domain"/>
    <property type="match status" value="1"/>
</dbReference>
<dbReference type="Proteomes" id="UP000309747">
    <property type="component" value="Unassembled WGS sequence"/>
</dbReference>
<evidence type="ECO:0000313" key="3">
    <source>
        <dbReference type="EMBL" id="TJZ90254.1"/>
    </source>
</evidence>
<dbReference type="Pfam" id="PF00929">
    <property type="entry name" value="RNase_T"/>
    <property type="match status" value="1"/>
</dbReference>
<dbReference type="Gene3D" id="3.30.420.10">
    <property type="entry name" value="Ribonuclease H-like superfamily/Ribonuclease H"/>
    <property type="match status" value="1"/>
</dbReference>
<dbReference type="PROSITE" id="PS50172">
    <property type="entry name" value="BRCT"/>
    <property type="match status" value="1"/>
</dbReference>
<dbReference type="SMART" id="SM00292">
    <property type="entry name" value="BRCT"/>
    <property type="match status" value="1"/>
</dbReference>
<dbReference type="InterPro" id="IPR012337">
    <property type="entry name" value="RNaseH-like_sf"/>
</dbReference>
<reference evidence="3 4" key="1">
    <citation type="submission" date="2019-04" db="EMBL/GenBank/DDBJ databases">
        <authorList>
            <person name="Li J."/>
        </authorList>
    </citation>
    <scope>NUCLEOTIDE SEQUENCE [LARGE SCALE GENOMIC DNA]</scope>
    <source>
        <strain evidence="3 4">KCTC 42687</strain>
    </source>
</reference>
<dbReference type="AlphaFoldDB" id="A0A4U0RPW0"/>
<dbReference type="CDD" id="cd17748">
    <property type="entry name" value="BRCT_DNA_ligase_like"/>
    <property type="match status" value="1"/>
</dbReference>
<feature type="region of interest" description="Disordered" evidence="1">
    <location>
        <begin position="11"/>
        <end position="37"/>
    </location>
</feature>
<feature type="compositionally biased region" description="Basic and acidic residues" evidence="1">
    <location>
        <begin position="13"/>
        <end position="24"/>
    </location>
</feature>
<sequence length="336" mass="36430">MGLFDWLLGRSSEPQRRDPRRAEGFEPSSSRSVPASARLSFGHTDQVPQGRFRFIALDVETACSDAASICEIGLACVQPDDEIQTFSMLINPRSRFDPFNIRLHGIGPDHVAEAPGFADALEVLLPLLTQHHLVQHSNFDRQAVTAACRSCGIDMPDLRWSDSVMIARRAWPELKGNGGHGLANLKRTLNLRFHHHDAGEDARAAAMVVQHAERHLGLSFDDLIKPASKKTHAPAITTAGNPSGPLAGSTVVFTGALVLSRTEAAELAARAGMSVKASVTKQTTHLVVGDQDLSLLAGHVQSSKHRKAEDMQAVGHPIQIIGESNFRKLVAHRDTV</sequence>
<dbReference type="SUPFAM" id="SSF53098">
    <property type="entry name" value="Ribonuclease H-like"/>
    <property type="match status" value="1"/>
</dbReference>
<dbReference type="SUPFAM" id="SSF52113">
    <property type="entry name" value="BRCT domain"/>
    <property type="match status" value="1"/>
</dbReference>
<dbReference type="GO" id="GO:0006259">
    <property type="term" value="P:DNA metabolic process"/>
    <property type="evidence" value="ECO:0007669"/>
    <property type="project" value="UniProtKB-ARBA"/>
</dbReference>
<dbReference type="GO" id="GO:0003676">
    <property type="term" value="F:nucleic acid binding"/>
    <property type="evidence" value="ECO:0007669"/>
    <property type="project" value="InterPro"/>
</dbReference>
<gene>
    <name evidence="3" type="ORF">FA743_15930</name>
</gene>
<feature type="compositionally biased region" description="Low complexity" evidence="1">
    <location>
        <begin position="27"/>
        <end position="37"/>
    </location>
</feature>
<dbReference type="GO" id="GO:0005829">
    <property type="term" value="C:cytosol"/>
    <property type="evidence" value="ECO:0007669"/>
    <property type="project" value="TreeGrafter"/>
</dbReference>
<proteinExistence type="predicted"/>
<dbReference type="GO" id="GO:0008408">
    <property type="term" value="F:3'-5' exonuclease activity"/>
    <property type="evidence" value="ECO:0007669"/>
    <property type="project" value="TreeGrafter"/>
</dbReference>
<evidence type="ECO:0000259" key="2">
    <source>
        <dbReference type="PROSITE" id="PS50172"/>
    </source>
</evidence>
<feature type="domain" description="BRCT" evidence="2">
    <location>
        <begin position="241"/>
        <end position="336"/>
    </location>
</feature>
<dbReference type="Pfam" id="PF00533">
    <property type="entry name" value="BRCT"/>
    <property type="match status" value="1"/>
</dbReference>
<dbReference type="OrthoDB" id="9803913at2"/>
<dbReference type="InterPro" id="IPR036397">
    <property type="entry name" value="RNaseH_sf"/>
</dbReference>
<organism evidence="3 4">
    <name type="scientific">Paracoccus gahaiensis</name>
    <dbReference type="NCBI Taxonomy" id="1706839"/>
    <lineage>
        <taxon>Bacteria</taxon>
        <taxon>Pseudomonadati</taxon>
        <taxon>Pseudomonadota</taxon>
        <taxon>Alphaproteobacteria</taxon>
        <taxon>Rhodobacterales</taxon>
        <taxon>Paracoccaceae</taxon>
        <taxon>Paracoccus</taxon>
    </lineage>
</organism>
<dbReference type="InterPro" id="IPR013520">
    <property type="entry name" value="Ribonucl_H"/>
</dbReference>
<comment type="caution">
    <text evidence="3">The sequence shown here is derived from an EMBL/GenBank/DDBJ whole genome shotgun (WGS) entry which is preliminary data.</text>
</comment>
<evidence type="ECO:0000256" key="1">
    <source>
        <dbReference type="SAM" id="MobiDB-lite"/>
    </source>
</evidence>
<dbReference type="SMART" id="SM00479">
    <property type="entry name" value="EXOIII"/>
    <property type="match status" value="1"/>
</dbReference>
<dbReference type="PANTHER" id="PTHR30231:SF42">
    <property type="entry name" value="EXONUCLEASE"/>
    <property type="match status" value="1"/>
</dbReference>
<keyword evidence="4" id="KW-1185">Reference proteome</keyword>